<name>A0A2S6N2D0_9HYPH</name>
<organism evidence="2 3">
    <name type="scientific">Rhodoblastus sphagnicola</name>
    <dbReference type="NCBI Taxonomy" id="333368"/>
    <lineage>
        <taxon>Bacteria</taxon>
        <taxon>Pseudomonadati</taxon>
        <taxon>Pseudomonadota</taxon>
        <taxon>Alphaproteobacteria</taxon>
        <taxon>Hyphomicrobiales</taxon>
        <taxon>Rhodoblastaceae</taxon>
        <taxon>Rhodoblastus</taxon>
    </lineage>
</organism>
<dbReference type="InterPro" id="IPR001173">
    <property type="entry name" value="Glyco_trans_2-like"/>
</dbReference>
<dbReference type="Pfam" id="PF00535">
    <property type="entry name" value="Glycos_transf_2"/>
    <property type="match status" value="1"/>
</dbReference>
<sequence>MIPQISVIIPTFRRPEHLVEAIESVLAQTGVACEIRVVDDCPQGSAENVVAPYLDRGLTYQRSPAPSGGRPALVRNLGWRGAQAEIIHFLDDDDLVPDGYYAEALKAFAERPEIGVVFGKIEPFGDTEISGERAYFDRAFRRAKKYQRMGKLGFSAAMFFQETLLVCSAAMTRKRCVAEIDGFSNGPVIAEDVDFYARAIRKFGAVLLDRTSIHYRIGPSLMRLPDRQPLIEQSYRDIHSRYRAEHGAVDFYAMKTFAKLLNKIDDLN</sequence>
<dbReference type="PANTHER" id="PTHR43685:SF2">
    <property type="entry name" value="GLYCOSYLTRANSFERASE 2-LIKE DOMAIN-CONTAINING PROTEIN"/>
    <property type="match status" value="1"/>
</dbReference>
<feature type="domain" description="Glycosyltransferase 2-like" evidence="1">
    <location>
        <begin position="6"/>
        <end position="147"/>
    </location>
</feature>
<evidence type="ECO:0000313" key="2">
    <source>
        <dbReference type="EMBL" id="PPQ28777.1"/>
    </source>
</evidence>
<dbReference type="CDD" id="cd00761">
    <property type="entry name" value="Glyco_tranf_GTA_type"/>
    <property type="match status" value="1"/>
</dbReference>
<dbReference type="Gene3D" id="3.90.550.10">
    <property type="entry name" value="Spore Coat Polysaccharide Biosynthesis Protein SpsA, Chain A"/>
    <property type="match status" value="1"/>
</dbReference>
<accession>A0A2S6N2D0</accession>
<evidence type="ECO:0000313" key="3">
    <source>
        <dbReference type="Proteomes" id="UP000239089"/>
    </source>
</evidence>
<dbReference type="SUPFAM" id="SSF53448">
    <property type="entry name" value="Nucleotide-diphospho-sugar transferases"/>
    <property type="match status" value="1"/>
</dbReference>
<evidence type="ECO:0000259" key="1">
    <source>
        <dbReference type="Pfam" id="PF00535"/>
    </source>
</evidence>
<protein>
    <recommendedName>
        <fullName evidence="1">Glycosyltransferase 2-like domain-containing protein</fullName>
    </recommendedName>
</protein>
<comment type="caution">
    <text evidence="2">The sequence shown here is derived from an EMBL/GenBank/DDBJ whole genome shotgun (WGS) entry which is preliminary data.</text>
</comment>
<dbReference type="InterPro" id="IPR029044">
    <property type="entry name" value="Nucleotide-diphossugar_trans"/>
</dbReference>
<proteinExistence type="predicted"/>
<dbReference type="RefSeq" id="WP_104509039.1">
    <property type="nucleotide sequence ID" value="NZ_JACIGC010000003.1"/>
</dbReference>
<keyword evidence="3" id="KW-1185">Reference proteome</keyword>
<dbReference type="InterPro" id="IPR050834">
    <property type="entry name" value="Glycosyltransf_2"/>
</dbReference>
<dbReference type="PANTHER" id="PTHR43685">
    <property type="entry name" value="GLYCOSYLTRANSFERASE"/>
    <property type="match status" value="1"/>
</dbReference>
<reference evidence="2 3" key="1">
    <citation type="journal article" date="2018" name="Arch. Microbiol.">
        <title>New insights into the metabolic potential of the phototrophic purple bacterium Rhodopila globiformis DSM 161(T) from its draft genome sequence and evidence for a vanadium-dependent nitrogenase.</title>
        <authorList>
            <person name="Imhoff J.F."/>
            <person name="Rahn T."/>
            <person name="Kunzel S."/>
            <person name="Neulinger S.C."/>
        </authorList>
    </citation>
    <scope>NUCLEOTIDE SEQUENCE [LARGE SCALE GENOMIC DNA]</scope>
    <source>
        <strain evidence="2 3">DSM 16996</strain>
    </source>
</reference>
<dbReference type="Proteomes" id="UP000239089">
    <property type="component" value="Unassembled WGS sequence"/>
</dbReference>
<dbReference type="EMBL" id="NHSJ01000103">
    <property type="protein sequence ID" value="PPQ28777.1"/>
    <property type="molecule type" value="Genomic_DNA"/>
</dbReference>
<gene>
    <name evidence="2" type="ORF">CCR94_16970</name>
</gene>
<dbReference type="AlphaFoldDB" id="A0A2S6N2D0"/>
<dbReference type="OrthoDB" id="5291101at2"/>